<gene>
    <name evidence="2" type="ORF">GO493_15285</name>
</gene>
<reference evidence="2 3" key="1">
    <citation type="submission" date="2019-12" db="EMBL/GenBank/DDBJ databases">
        <title>Chitinophaga sp. strain ysch24 (GDMCC 1.1355), whole genome shotgun sequence.</title>
        <authorList>
            <person name="Zhang X."/>
        </authorList>
    </citation>
    <scope>NUCLEOTIDE SEQUENCE [LARGE SCALE GENOMIC DNA]</scope>
    <source>
        <strain evidence="3">ysch24</strain>
    </source>
</reference>
<comment type="caution">
    <text evidence="2">The sequence shown here is derived from an EMBL/GenBank/DDBJ whole genome shotgun (WGS) entry which is preliminary data.</text>
</comment>
<keyword evidence="3" id="KW-1185">Reference proteome</keyword>
<dbReference type="Proteomes" id="UP000461730">
    <property type="component" value="Unassembled WGS sequence"/>
</dbReference>
<feature type="chain" id="PRO_5029666241" evidence="1">
    <location>
        <begin position="25"/>
        <end position="86"/>
    </location>
</feature>
<protein>
    <submittedName>
        <fullName evidence="2">Uncharacterized protein</fullName>
    </submittedName>
</protein>
<organism evidence="2 3">
    <name type="scientific">Chitinophaga tropicalis</name>
    <dbReference type="NCBI Taxonomy" id="2683588"/>
    <lineage>
        <taxon>Bacteria</taxon>
        <taxon>Pseudomonadati</taxon>
        <taxon>Bacteroidota</taxon>
        <taxon>Chitinophagia</taxon>
        <taxon>Chitinophagales</taxon>
        <taxon>Chitinophagaceae</taxon>
        <taxon>Chitinophaga</taxon>
    </lineage>
</organism>
<keyword evidence="1" id="KW-0732">Signal</keyword>
<feature type="signal peptide" evidence="1">
    <location>
        <begin position="1"/>
        <end position="24"/>
    </location>
</feature>
<name>A0A7K1U5J3_9BACT</name>
<proteinExistence type="predicted"/>
<accession>A0A7K1U5J3</accession>
<sequence>MKLKKVKFSLMALAVILGAGTALASSLAKKDTPTLYYWTGTTYAPAGIEDYDFVCEWSQFGICTYTYDATTGTYTRYKYGKILFLR</sequence>
<dbReference type="EMBL" id="WRXN01000006">
    <property type="protein sequence ID" value="MVT09631.1"/>
    <property type="molecule type" value="Genomic_DNA"/>
</dbReference>
<dbReference type="AlphaFoldDB" id="A0A7K1U5J3"/>
<dbReference type="RefSeq" id="WP_157307075.1">
    <property type="nucleotide sequence ID" value="NZ_WRXN01000006.1"/>
</dbReference>
<evidence type="ECO:0000313" key="2">
    <source>
        <dbReference type="EMBL" id="MVT09631.1"/>
    </source>
</evidence>
<evidence type="ECO:0000256" key="1">
    <source>
        <dbReference type="SAM" id="SignalP"/>
    </source>
</evidence>
<evidence type="ECO:0000313" key="3">
    <source>
        <dbReference type="Proteomes" id="UP000461730"/>
    </source>
</evidence>